<dbReference type="InterPro" id="IPR000225">
    <property type="entry name" value="Armadillo"/>
</dbReference>
<keyword evidence="1" id="KW-0677">Repeat</keyword>
<accession>A0A2R5GUL2</accession>
<evidence type="ECO:0000256" key="2">
    <source>
        <dbReference type="SAM" id="MobiDB-lite"/>
    </source>
</evidence>
<protein>
    <submittedName>
        <fullName evidence="4">Armadillo repeat-containing protein 6</fullName>
    </submittedName>
</protein>
<dbReference type="InterPro" id="IPR011989">
    <property type="entry name" value="ARM-like"/>
</dbReference>
<keyword evidence="5" id="KW-1185">Reference proteome</keyword>
<dbReference type="PANTHER" id="PTHR22895:SF0">
    <property type="entry name" value="ARMADILLO REPEAT-CONTAINING PROTEIN 6"/>
    <property type="match status" value="1"/>
</dbReference>
<dbReference type="InterPro" id="IPR016024">
    <property type="entry name" value="ARM-type_fold"/>
</dbReference>
<gene>
    <name evidence="4" type="ORF">FCC1311_107642</name>
</gene>
<dbReference type="AlphaFoldDB" id="A0A2R5GUL2"/>
<name>A0A2R5GUL2_9STRA</name>
<dbReference type="OrthoDB" id="49336at2759"/>
<evidence type="ECO:0000259" key="3">
    <source>
        <dbReference type="Pfam" id="PF23744"/>
    </source>
</evidence>
<feature type="domain" description="LRRK2 ARM repeat" evidence="3">
    <location>
        <begin position="705"/>
        <end position="897"/>
    </location>
</feature>
<reference evidence="4 5" key="1">
    <citation type="submission" date="2017-12" db="EMBL/GenBank/DDBJ databases">
        <title>Sequencing, de novo assembly and annotation of complete genome of a new Thraustochytrid species, strain FCC1311.</title>
        <authorList>
            <person name="Sedici K."/>
            <person name="Godart F."/>
            <person name="Aiese Cigliano R."/>
            <person name="Sanseverino W."/>
            <person name="Barakat M."/>
            <person name="Ortet P."/>
            <person name="Marechal E."/>
            <person name="Cagnac O."/>
            <person name="Amato A."/>
        </authorList>
    </citation>
    <scope>NUCLEOTIDE SEQUENCE [LARGE SCALE GENOMIC DNA]</scope>
</reference>
<proteinExistence type="predicted"/>
<dbReference type="InParanoid" id="A0A2R5GUL2"/>
<dbReference type="Gene3D" id="1.25.10.10">
    <property type="entry name" value="Leucine-rich Repeat Variant"/>
    <property type="match status" value="2"/>
</dbReference>
<feature type="region of interest" description="Disordered" evidence="2">
    <location>
        <begin position="53"/>
        <end position="76"/>
    </location>
</feature>
<feature type="domain" description="LRRK2 ARM repeat" evidence="3">
    <location>
        <begin position="519"/>
        <end position="645"/>
    </location>
</feature>
<dbReference type="InterPro" id="IPR056597">
    <property type="entry name" value="ARM_LRRK2"/>
</dbReference>
<evidence type="ECO:0000313" key="4">
    <source>
        <dbReference type="EMBL" id="GBG34540.1"/>
    </source>
</evidence>
<dbReference type="SUPFAM" id="SSF48371">
    <property type="entry name" value="ARM repeat"/>
    <property type="match status" value="2"/>
</dbReference>
<dbReference type="PANTHER" id="PTHR22895">
    <property type="entry name" value="ARMADILLO REPEAT-CONTAINING PROTEIN 6"/>
    <property type="match status" value="1"/>
</dbReference>
<organism evidence="4 5">
    <name type="scientific">Hondaea fermentalgiana</name>
    <dbReference type="NCBI Taxonomy" id="2315210"/>
    <lineage>
        <taxon>Eukaryota</taxon>
        <taxon>Sar</taxon>
        <taxon>Stramenopiles</taxon>
        <taxon>Bigyra</taxon>
        <taxon>Labyrinthulomycetes</taxon>
        <taxon>Thraustochytrida</taxon>
        <taxon>Thraustochytriidae</taxon>
        <taxon>Hondaea</taxon>
    </lineage>
</organism>
<evidence type="ECO:0000313" key="5">
    <source>
        <dbReference type="Proteomes" id="UP000241890"/>
    </source>
</evidence>
<comment type="caution">
    <text evidence="4">The sequence shown here is derived from an EMBL/GenBank/DDBJ whole genome shotgun (WGS) entry which is preliminary data.</text>
</comment>
<feature type="compositionally biased region" description="Polar residues" evidence="2">
    <location>
        <begin position="57"/>
        <end position="73"/>
    </location>
</feature>
<sequence length="912" mass="98410">MADSLGLTQEQARAAKEASCRVLSFRRRLGDTSFQVRGRSAVSLLHVLSGERGGNGIATTKESSQDPKQTSSDEAFETPEEICGLLRFYQGLQLLRKSRLDEDEAKCALEALEEARSLDLSSRVFRRFANLPEVAPQLWQAVTSKKADGSQSSSGKPRTLARCVESVQAWLHRPTVATVVHQAILDALRKTDDHEVRKARPRLLALWGSDMLENVLTADLMHACDGMLLIGVPHHAAATQALVSRVLELQAQGPQAGSLRKPLFLETLSLADYLASTRITDVYDVTLVTAGKIGGDGVSESLEHAALHDLERCCALADHVIFVDICAPQAPASADTAALSFCQTVDAAEVVLRCRSGSDRYKGSGDDPVVIWAAQRLGVPSPGPKDPSPLAVAGLSLEKWQSLSLEAGFESTELVSSPEEPLFTFVLHAFQARSRGIIVSTKRILEHSTDPNILAKALWALRFALTGETGTSFRVAAIQEHNLGSNVVEVFQAFRDHEDLQAAACEFVIPVTFDSDRNCLILEQELGVGKEIAAAMRNHPGSECVQHYACRALMNLAANAHNKEILVQELEVGQEIVAAMRKHPGSESVQEDACRALSILAANARNGEILGQDLKVGKEIVAAMRKHLGSESVQEMACGALRNLAGNIARNQEILGQELMVGNEIVTAMRKHAGSGSVQRYACGALSSLAANNARNKEILGQELKVGKDIVAAMRKHSGSEIVQGIACLALSILATNDRNCVILGQELKVGKDIVAAMHKHTGSNRVQKVACSALRNLAGNNARNQEILGQVLHVGEEIVAAMRKHSGSEGVQMMGCGALWRLAANDRNKEILGQELKVGKEIVAAMRKHPRSEAVQKQACGALENLAYNATVTRILRDQGAREAVQRACERFPSMSVAKRAKVNLRSGFSG</sequence>
<evidence type="ECO:0000256" key="1">
    <source>
        <dbReference type="ARBA" id="ARBA00022737"/>
    </source>
</evidence>
<dbReference type="EMBL" id="BEYU01000199">
    <property type="protein sequence ID" value="GBG34540.1"/>
    <property type="molecule type" value="Genomic_DNA"/>
</dbReference>
<dbReference type="Pfam" id="PF23744">
    <property type="entry name" value="ARM_LRRK2"/>
    <property type="match status" value="2"/>
</dbReference>
<dbReference type="SMART" id="SM00185">
    <property type="entry name" value="ARM"/>
    <property type="match status" value="7"/>
</dbReference>
<dbReference type="Proteomes" id="UP000241890">
    <property type="component" value="Unassembled WGS sequence"/>
</dbReference>